<sequence length="61" mass="6945">MYSNSNIHPFCLSLTTVIVSFGSCRAILHSTHRGRILLVCTHRQAPPKQRQAKTIRGFEQH</sequence>
<name>A0A0E9WDV7_ANGAN</name>
<dbReference type="AlphaFoldDB" id="A0A0E9WDV7"/>
<evidence type="ECO:0000313" key="1">
    <source>
        <dbReference type="EMBL" id="JAH88579.1"/>
    </source>
</evidence>
<protein>
    <submittedName>
        <fullName evidence="1">Uncharacterized protein</fullName>
    </submittedName>
</protein>
<accession>A0A0E9WDV7</accession>
<reference evidence="1" key="2">
    <citation type="journal article" date="2015" name="Fish Shellfish Immunol.">
        <title>Early steps in the European eel (Anguilla anguilla)-Vibrio vulnificus interaction in the gills: Role of the RtxA13 toxin.</title>
        <authorList>
            <person name="Callol A."/>
            <person name="Pajuelo D."/>
            <person name="Ebbesson L."/>
            <person name="Teles M."/>
            <person name="MacKenzie S."/>
            <person name="Amaro C."/>
        </authorList>
    </citation>
    <scope>NUCLEOTIDE SEQUENCE</scope>
</reference>
<organism evidence="1">
    <name type="scientific">Anguilla anguilla</name>
    <name type="common">European freshwater eel</name>
    <name type="synonym">Muraena anguilla</name>
    <dbReference type="NCBI Taxonomy" id="7936"/>
    <lineage>
        <taxon>Eukaryota</taxon>
        <taxon>Metazoa</taxon>
        <taxon>Chordata</taxon>
        <taxon>Craniata</taxon>
        <taxon>Vertebrata</taxon>
        <taxon>Euteleostomi</taxon>
        <taxon>Actinopterygii</taxon>
        <taxon>Neopterygii</taxon>
        <taxon>Teleostei</taxon>
        <taxon>Anguilliformes</taxon>
        <taxon>Anguillidae</taxon>
        <taxon>Anguilla</taxon>
    </lineage>
</organism>
<reference evidence="1" key="1">
    <citation type="submission" date="2014-11" db="EMBL/GenBank/DDBJ databases">
        <authorList>
            <person name="Amaro Gonzalez C."/>
        </authorList>
    </citation>
    <scope>NUCLEOTIDE SEQUENCE</scope>
</reference>
<dbReference type="EMBL" id="GBXM01019998">
    <property type="protein sequence ID" value="JAH88579.1"/>
    <property type="molecule type" value="Transcribed_RNA"/>
</dbReference>
<proteinExistence type="predicted"/>